<dbReference type="PANTHER" id="PTHR31760:SF0">
    <property type="entry name" value="S-ADENOSYL-L-METHIONINE-DEPENDENT METHYLTRANSFERASES SUPERFAMILY PROTEIN"/>
    <property type="match status" value="1"/>
</dbReference>
<dbReference type="EC" id="2.1.1.-" evidence="6"/>
<dbReference type="Pfam" id="PF02527">
    <property type="entry name" value="GidB"/>
    <property type="match status" value="1"/>
</dbReference>
<protein>
    <recommendedName>
        <fullName evidence="6">Ribosomal RNA small subunit methyltransferase G</fullName>
        <ecNumber evidence="6">2.1.1.-</ecNumber>
    </recommendedName>
    <alternativeName>
        <fullName evidence="6">16S rRNA 7-methylguanosine methyltransferase</fullName>
        <shortName evidence="6">16S rRNA m7G methyltransferase</shortName>
    </alternativeName>
</protein>
<dbReference type="HAMAP" id="MF_00074">
    <property type="entry name" value="16SrRNA_methyltr_G"/>
    <property type="match status" value="1"/>
</dbReference>
<dbReference type="InterPro" id="IPR003682">
    <property type="entry name" value="rRNA_ssu_MeTfrase_G"/>
</dbReference>
<evidence type="ECO:0000256" key="6">
    <source>
        <dbReference type="HAMAP-Rule" id="MF_00074"/>
    </source>
</evidence>
<comment type="similarity">
    <text evidence="6">Belongs to the methyltransferase superfamily. RNA methyltransferase RsmG family.</text>
</comment>
<feature type="binding site" evidence="6">
    <location>
        <begin position="104"/>
        <end position="106"/>
    </location>
    <ligand>
        <name>S-adenosyl-L-methionine</name>
        <dbReference type="ChEBI" id="CHEBI:59789"/>
    </ligand>
</feature>
<dbReference type="Proteomes" id="UP001165427">
    <property type="component" value="Unassembled WGS sequence"/>
</dbReference>
<keyword evidence="3 6" id="KW-0489">Methyltransferase</keyword>
<dbReference type="NCBIfam" id="TIGR00138">
    <property type="entry name" value="rsmG_gidB"/>
    <property type="match status" value="1"/>
</dbReference>
<dbReference type="PANTHER" id="PTHR31760">
    <property type="entry name" value="S-ADENOSYL-L-METHIONINE-DEPENDENT METHYLTRANSFERASES SUPERFAMILY PROTEIN"/>
    <property type="match status" value="1"/>
</dbReference>
<feature type="binding site" evidence="6">
    <location>
        <begin position="132"/>
        <end position="133"/>
    </location>
    <ligand>
        <name>S-adenosyl-L-methionine</name>
        <dbReference type="ChEBI" id="CHEBI:59789"/>
    </ligand>
</feature>
<dbReference type="GO" id="GO:0070043">
    <property type="term" value="F:rRNA (guanine-N7-)-methyltransferase activity"/>
    <property type="evidence" value="ECO:0007669"/>
    <property type="project" value="UniProtKB-UniRule"/>
</dbReference>
<dbReference type="Gene3D" id="3.40.50.150">
    <property type="entry name" value="Vaccinia Virus protein VP39"/>
    <property type="match status" value="1"/>
</dbReference>
<proteinExistence type="inferred from homology"/>
<comment type="subcellular location">
    <subcellularLocation>
        <location evidence="6">Cytoplasm</location>
    </subcellularLocation>
</comment>
<comment type="function">
    <text evidence="6">Specifically methylates the N7 position of a guanine in 16S rRNA.</text>
</comment>
<comment type="caution">
    <text evidence="7">The sequence shown here is derived from an EMBL/GenBank/DDBJ whole genome shotgun (WGS) entry which is preliminary data.</text>
</comment>
<dbReference type="PIRSF" id="PIRSF003078">
    <property type="entry name" value="GidB"/>
    <property type="match status" value="1"/>
</dbReference>
<evidence type="ECO:0000256" key="2">
    <source>
        <dbReference type="ARBA" id="ARBA00022552"/>
    </source>
</evidence>
<keyword evidence="8" id="KW-1185">Reference proteome</keyword>
<accession>A0AA41UHV6</accession>
<evidence type="ECO:0000313" key="8">
    <source>
        <dbReference type="Proteomes" id="UP001165427"/>
    </source>
</evidence>
<evidence type="ECO:0000313" key="7">
    <source>
        <dbReference type="EMBL" id="MCJ8500055.1"/>
    </source>
</evidence>
<dbReference type="AlphaFoldDB" id="A0AA41UHV6"/>
<evidence type="ECO:0000256" key="3">
    <source>
        <dbReference type="ARBA" id="ARBA00022603"/>
    </source>
</evidence>
<feature type="binding site" evidence="6">
    <location>
        <position position="151"/>
    </location>
    <ligand>
        <name>S-adenosyl-L-methionine</name>
        <dbReference type="ChEBI" id="CHEBI:59789"/>
    </ligand>
</feature>
<keyword evidence="5 6" id="KW-0949">S-adenosyl-L-methionine</keyword>
<dbReference type="RefSeq" id="WP_246903803.1">
    <property type="nucleotide sequence ID" value="NZ_JALJRB010000004.1"/>
</dbReference>
<keyword evidence="4 6" id="KW-0808">Transferase</keyword>
<dbReference type="EMBL" id="JALJRB010000004">
    <property type="protein sequence ID" value="MCJ8500055.1"/>
    <property type="molecule type" value="Genomic_DNA"/>
</dbReference>
<evidence type="ECO:0000256" key="5">
    <source>
        <dbReference type="ARBA" id="ARBA00022691"/>
    </source>
</evidence>
<reference evidence="7" key="1">
    <citation type="submission" date="2022-04" db="EMBL/GenBank/DDBJ databases">
        <title>Desulfatitalea alkaliphila sp. nov., a novel anaerobic sulfate-reducing bacterium isolated from terrestrial mud volcano, Taman Peninsula, Russia.</title>
        <authorList>
            <person name="Khomyakova M.A."/>
            <person name="Merkel A.Y."/>
            <person name="Slobodkin A.I."/>
        </authorList>
    </citation>
    <scope>NUCLEOTIDE SEQUENCE</scope>
    <source>
        <strain evidence="7">M08but</strain>
    </source>
</reference>
<evidence type="ECO:0000256" key="4">
    <source>
        <dbReference type="ARBA" id="ARBA00022679"/>
    </source>
</evidence>
<feature type="binding site" evidence="6">
    <location>
        <position position="86"/>
    </location>
    <ligand>
        <name>S-adenosyl-L-methionine</name>
        <dbReference type="ChEBI" id="CHEBI:59789"/>
    </ligand>
</feature>
<feature type="binding site" evidence="6">
    <location>
        <position position="81"/>
    </location>
    <ligand>
        <name>S-adenosyl-L-methionine</name>
        <dbReference type="ChEBI" id="CHEBI:59789"/>
    </ligand>
</feature>
<keyword evidence="2 6" id="KW-0698">rRNA processing</keyword>
<dbReference type="CDD" id="cd02440">
    <property type="entry name" value="AdoMet_MTases"/>
    <property type="match status" value="1"/>
</dbReference>
<dbReference type="GO" id="GO:0005829">
    <property type="term" value="C:cytosol"/>
    <property type="evidence" value="ECO:0007669"/>
    <property type="project" value="TreeGrafter"/>
</dbReference>
<gene>
    <name evidence="6 7" type="primary">rsmG</name>
    <name evidence="7" type="ORF">MRX98_05675</name>
</gene>
<sequence length="231" mass="25088">MRIGSPEWIALLVEGCAQHGIAITPRQAANMADHGRFLSDWNRKFNLTAITEPRQIAVKHFLDALLPAPWIPCQGPLLDIGTGGGFPGIPLKIMRPEQPVTLLDASRKKISFLKYVIRALGLPSADAVQARAEALGNHPEHRGRYHVVVTRAVADFATVVRLSLPLLAPGGWIVLYKGPGENPELDPDLVKIATGSGSRLNPVAVHAYTLPFTGDPRRLVMVQVTQQLDGN</sequence>
<organism evidence="7 8">
    <name type="scientific">Desulfatitalea alkaliphila</name>
    <dbReference type="NCBI Taxonomy" id="2929485"/>
    <lineage>
        <taxon>Bacteria</taxon>
        <taxon>Pseudomonadati</taxon>
        <taxon>Thermodesulfobacteriota</taxon>
        <taxon>Desulfobacteria</taxon>
        <taxon>Desulfobacterales</taxon>
        <taxon>Desulfosarcinaceae</taxon>
        <taxon>Desulfatitalea</taxon>
    </lineage>
</organism>
<name>A0AA41UHV6_9BACT</name>
<evidence type="ECO:0000256" key="1">
    <source>
        <dbReference type="ARBA" id="ARBA00022490"/>
    </source>
</evidence>
<dbReference type="SUPFAM" id="SSF53335">
    <property type="entry name" value="S-adenosyl-L-methionine-dependent methyltransferases"/>
    <property type="match status" value="1"/>
</dbReference>
<keyword evidence="1 6" id="KW-0963">Cytoplasm</keyword>
<dbReference type="InterPro" id="IPR029063">
    <property type="entry name" value="SAM-dependent_MTases_sf"/>
</dbReference>